<evidence type="ECO:0008006" key="5">
    <source>
        <dbReference type="Google" id="ProtNLM"/>
    </source>
</evidence>
<feature type="chain" id="PRO_5045581666" description="Secreted protein" evidence="2">
    <location>
        <begin position="31"/>
        <end position="77"/>
    </location>
</feature>
<evidence type="ECO:0000313" key="4">
    <source>
        <dbReference type="Proteomes" id="UP000193925"/>
    </source>
</evidence>
<name>A0ABY1MTE5_9PROT</name>
<keyword evidence="4" id="KW-1185">Reference proteome</keyword>
<keyword evidence="1" id="KW-0472">Membrane</keyword>
<evidence type="ECO:0000313" key="3">
    <source>
        <dbReference type="EMBL" id="SMH67044.1"/>
    </source>
</evidence>
<organism evidence="3 4">
    <name type="scientific">Acidithiobacillus ferrivorans</name>
    <dbReference type="NCBI Taxonomy" id="160808"/>
    <lineage>
        <taxon>Bacteria</taxon>
        <taxon>Pseudomonadati</taxon>
        <taxon>Pseudomonadota</taxon>
        <taxon>Acidithiobacillia</taxon>
        <taxon>Acidithiobacillales</taxon>
        <taxon>Acidithiobacillaceae</taxon>
        <taxon>Acidithiobacillus</taxon>
    </lineage>
</organism>
<feature type="signal peptide" evidence="2">
    <location>
        <begin position="1"/>
        <end position="30"/>
    </location>
</feature>
<proteinExistence type="predicted"/>
<dbReference type="Proteomes" id="UP000193925">
    <property type="component" value="Chromosome AFERRI"/>
</dbReference>
<evidence type="ECO:0000256" key="2">
    <source>
        <dbReference type="SAM" id="SignalP"/>
    </source>
</evidence>
<sequence>MLSASVAVLCAELALAKASLAVDCAASALAATLPRSEVVAQPAKPKGKISAVTFKAVVNLLIAVSFVGLNNKQAKHS</sequence>
<keyword evidence="2" id="KW-0732">Signal</keyword>
<gene>
    <name evidence="3" type="ORF">AFERRI_50245</name>
</gene>
<dbReference type="EMBL" id="LT841305">
    <property type="protein sequence ID" value="SMH67044.1"/>
    <property type="molecule type" value="Genomic_DNA"/>
</dbReference>
<protein>
    <recommendedName>
        <fullName evidence="5">Secreted protein</fullName>
    </recommendedName>
</protein>
<feature type="transmembrane region" description="Helical" evidence="1">
    <location>
        <begin position="49"/>
        <end position="69"/>
    </location>
</feature>
<keyword evidence="1" id="KW-1133">Transmembrane helix</keyword>
<reference evidence="3 4" key="1">
    <citation type="submission" date="2017-03" db="EMBL/GenBank/DDBJ databases">
        <authorList>
            <person name="Regsiter A."/>
            <person name="William W."/>
        </authorList>
    </citation>
    <scope>NUCLEOTIDE SEQUENCE [LARGE SCALE GENOMIC DNA]</scope>
    <source>
        <strain evidence="3">PRJEB5721</strain>
    </source>
</reference>
<keyword evidence="1" id="KW-0812">Transmembrane</keyword>
<evidence type="ECO:0000256" key="1">
    <source>
        <dbReference type="SAM" id="Phobius"/>
    </source>
</evidence>
<accession>A0ABY1MTE5</accession>